<gene>
    <name evidence="2" type="ORF">EZS28_016120</name>
</gene>
<reference evidence="2 3" key="1">
    <citation type="submission" date="2019-03" db="EMBL/GenBank/DDBJ databases">
        <title>Single cell metagenomics reveals metabolic interactions within the superorganism composed of flagellate Streblomastix strix and complex community of Bacteroidetes bacteria on its surface.</title>
        <authorList>
            <person name="Treitli S.C."/>
            <person name="Kolisko M."/>
            <person name="Husnik F."/>
            <person name="Keeling P."/>
            <person name="Hampl V."/>
        </authorList>
    </citation>
    <scope>NUCLEOTIDE SEQUENCE [LARGE SCALE GENOMIC DNA]</scope>
    <source>
        <strain evidence="2">ST1C</strain>
    </source>
</reference>
<name>A0A5J4W076_9EUKA</name>
<dbReference type="PANTHER" id="PTHR46241:SF1">
    <property type="entry name" value="OUTER DYNEIN ARM-DOCKING COMPLEX SUBUNIT 2"/>
    <property type="match status" value="1"/>
</dbReference>
<dbReference type="Gene3D" id="1.25.10.10">
    <property type="entry name" value="Leucine-rich Repeat Variant"/>
    <property type="match status" value="4"/>
</dbReference>
<dbReference type="PROSITE" id="PS50176">
    <property type="entry name" value="ARM_REPEAT"/>
    <property type="match status" value="2"/>
</dbReference>
<dbReference type="OrthoDB" id="7537227at2759"/>
<feature type="repeat" description="ARM" evidence="1">
    <location>
        <begin position="101"/>
        <end position="143"/>
    </location>
</feature>
<dbReference type="InterPro" id="IPR000225">
    <property type="entry name" value="Armadillo"/>
</dbReference>
<dbReference type="PANTHER" id="PTHR46241">
    <property type="entry name" value="ARMADILLO REPEAT-CONTAINING PROTEIN 4 ARMC4"/>
    <property type="match status" value="1"/>
</dbReference>
<dbReference type="Proteomes" id="UP000324800">
    <property type="component" value="Unassembled WGS sequence"/>
</dbReference>
<dbReference type="SMART" id="SM00185">
    <property type="entry name" value="ARM"/>
    <property type="match status" value="9"/>
</dbReference>
<evidence type="ECO:0000313" key="2">
    <source>
        <dbReference type="EMBL" id="KAA6388354.1"/>
    </source>
</evidence>
<dbReference type="InterPro" id="IPR016024">
    <property type="entry name" value="ARM-type_fold"/>
</dbReference>
<sequence>MNVSDTEKIKEAESNILIAIGYLTRDDEFKERMRNEGGLQLLVRILHNSAIQLQQFQQQQGQRGIINQPTSQEEDVVQNAARAAWNCASNKINKAALRELGGLHALVALLAHPSPDVVAIVSGALWNCAVEDETRRVIVDLGSIPLLISLLSLPHNTISNSMNNNNNEQILESVTGILWNCSAISEVRVALRKLNGLNALLSLLDIAMGINQGMNSIQGIISEQQNQTIQNNILGCLRNCIVNDQNKIAMKELNGFNKLSPLLSESTQPDILEKVISIIWIGTIPLENRELPTDSPMIPPSVFLPPSLTTIVEKILGSLRNYSTLAPNKIRIVQHSGLELLTKLLSSSSDLTSTIIEYSAATVWNCARNEEVKDYARQIGTIDALLNLLKKNNSIIASQQSSSLKEKDGEITNTGLLPDSALEAILGAILSLTENKLYMRNNDGLSTIAQVLVITNPDSSRFVVENCLGALKNCSANQQNAIYLRELGILPHLAPLVTSQIENISREACLLLKNISLVEQNRPYLIKQNLLQPLLSLSLTSASQEIAKIANDVVRCLSTNAECRALIIQNTPSLIPKV</sequence>
<dbReference type="InterPro" id="IPR011989">
    <property type="entry name" value="ARM-like"/>
</dbReference>
<dbReference type="AlphaFoldDB" id="A0A5J4W076"/>
<dbReference type="SUPFAM" id="SSF48371">
    <property type="entry name" value="ARM repeat"/>
    <property type="match status" value="2"/>
</dbReference>
<comment type="caution">
    <text evidence="2">The sequence shown here is derived from an EMBL/GenBank/DDBJ whole genome shotgun (WGS) entry which is preliminary data.</text>
</comment>
<evidence type="ECO:0000256" key="1">
    <source>
        <dbReference type="PROSITE-ProRule" id="PRU00259"/>
    </source>
</evidence>
<dbReference type="Pfam" id="PF00514">
    <property type="entry name" value="Arm"/>
    <property type="match status" value="2"/>
</dbReference>
<organism evidence="2 3">
    <name type="scientific">Streblomastix strix</name>
    <dbReference type="NCBI Taxonomy" id="222440"/>
    <lineage>
        <taxon>Eukaryota</taxon>
        <taxon>Metamonada</taxon>
        <taxon>Preaxostyla</taxon>
        <taxon>Oxymonadida</taxon>
        <taxon>Streblomastigidae</taxon>
        <taxon>Streblomastix</taxon>
    </lineage>
</organism>
<feature type="repeat" description="ARM" evidence="1">
    <location>
        <begin position="488"/>
        <end position="530"/>
    </location>
</feature>
<evidence type="ECO:0000313" key="3">
    <source>
        <dbReference type="Proteomes" id="UP000324800"/>
    </source>
</evidence>
<dbReference type="EMBL" id="SNRW01004020">
    <property type="protein sequence ID" value="KAA6388354.1"/>
    <property type="molecule type" value="Genomic_DNA"/>
</dbReference>
<proteinExistence type="predicted"/>
<protein>
    <submittedName>
        <fullName evidence="2">Putative vacuolar protein 8</fullName>
    </submittedName>
</protein>
<accession>A0A5J4W076</accession>